<evidence type="ECO:0000313" key="2">
    <source>
        <dbReference type="Proteomes" id="UP000198480"/>
    </source>
</evidence>
<keyword evidence="2" id="KW-1185">Reference proteome</keyword>
<organism evidence="1 2">
    <name type="scientific">Belliella buryatensis</name>
    <dbReference type="NCBI Taxonomy" id="1500549"/>
    <lineage>
        <taxon>Bacteria</taxon>
        <taxon>Pseudomonadati</taxon>
        <taxon>Bacteroidota</taxon>
        <taxon>Cytophagia</taxon>
        <taxon>Cytophagales</taxon>
        <taxon>Cyclobacteriaceae</taxon>
        <taxon>Belliella</taxon>
    </lineage>
</organism>
<accession>A0A239E9M6</accession>
<sequence length="47" mass="5585">MKQLFLLLGIKSVIFHEDYYVEMTATKIEPKKLEQALFDIEKILEIN</sequence>
<name>A0A239E9M6_9BACT</name>
<evidence type="ECO:0000313" key="1">
    <source>
        <dbReference type="EMBL" id="SNS40594.1"/>
    </source>
</evidence>
<gene>
    <name evidence="1" type="ORF">SAMN06295967_10913</name>
</gene>
<dbReference type="EMBL" id="FZOK01000009">
    <property type="protein sequence ID" value="SNS40594.1"/>
    <property type="molecule type" value="Genomic_DNA"/>
</dbReference>
<dbReference type="AlphaFoldDB" id="A0A239E9M6"/>
<dbReference type="Proteomes" id="UP000198480">
    <property type="component" value="Unassembled WGS sequence"/>
</dbReference>
<protein>
    <submittedName>
        <fullName evidence="1">Uncharacterized protein</fullName>
    </submittedName>
</protein>
<proteinExistence type="predicted"/>
<dbReference type="RefSeq" id="WP_170932470.1">
    <property type="nucleotide sequence ID" value="NZ_FZOK01000009.1"/>
</dbReference>
<reference evidence="2" key="1">
    <citation type="submission" date="2017-06" db="EMBL/GenBank/DDBJ databases">
        <authorList>
            <person name="Varghese N."/>
            <person name="Submissions S."/>
        </authorList>
    </citation>
    <scope>NUCLEOTIDE SEQUENCE [LARGE SCALE GENOMIC DNA]</scope>
    <source>
        <strain evidence="2">5C</strain>
    </source>
</reference>